<dbReference type="Proteomes" id="UP000095282">
    <property type="component" value="Unplaced"/>
</dbReference>
<evidence type="ECO:0000313" key="1">
    <source>
        <dbReference type="Proteomes" id="UP000095282"/>
    </source>
</evidence>
<dbReference type="WBParaSite" id="Csp11.Scaffold597.g5327.t1">
    <property type="protein sequence ID" value="Csp11.Scaffold597.g5327.t1"/>
    <property type="gene ID" value="Csp11.Scaffold597.g5327"/>
</dbReference>
<keyword evidence="1" id="KW-1185">Reference proteome</keyword>
<organism evidence="1 2">
    <name type="scientific">Caenorhabditis tropicalis</name>
    <dbReference type="NCBI Taxonomy" id="1561998"/>
    <lineage>
        <taxon>Eukaryota</taxon>
        <taxon>Metazoa</taxon>
        <taxon>Ecdysozoa</taxon>
        <taxon>Nematoda</taxon>
        <taxon>Chromadorea</taxon>
        <taxon>Rhabditida</taxon>
        <taxon>Rhabditina</taxon>
        <taxon>Rhabditomorpha</taxon>
        <taxon>Rhabditoidea</taxon>
        <taxon>Rhabditidae</taxon>
        <taxon>Peloderinae</taxon>
        <taxon>Caenorhabditis</taxon>
    </lineage>
</organism>
<reference evidence="2" key="1">
    <citation type="submission" date="2016-11" db="UniProtKB">
        <authorList>
            <consortium name="WormBaseParasite"/>
        </authorList>
    </citation>
    <scope>IDENTIFICATION</scope>
</reference>
<proteinExistence type="predicted"/>
<protein>
    <submittedName>
        <fullName evidence="2">Uncharacterized protein</fullName>
    </submittedName>
</protein>
<dbReference type="AlphaFoldDB" id="A0A1I7TF42"/>
<name>A0A1I7TF42_9PELO</name>
<sequence length="72" mass="8551">MHPDYSFPSTSMLPRQPPDLVRKSWSEQAKYCSRLSEMGTRDVANYLQVTRQSRKWTCIWRVSRLFANELNV</sequence>
<evidence type="ECO:0000313" key="2">
    <source>
        <dbReference type="WBParaSite" id="Csp11.Scaffold597.g5327.t1"/>
    </source>
</evidence>
<accession>A0A1I7TF42</accession>